<feature type="transmembrane region" description="Helical" evidence="7">
    <location>
        <begin position="55"/>
        <end position="74"/>
    </location>
</feature>
<comment type="subcellular location">
    <subcellularLocation>
        <location evidence="1">Cell membrane</location>
        <topology evidence="1">Multi-pass membrane protein</topology>
    </subcellularLocation>
</comment>
<dbReference type="Proteomes" id="UP000552700">
    <property type="component" value="Unassembled WGS sequence"/>
</dbReference>
<proteinExistence type="inferred from homology"/>
<keyword evidence="4 7" id="KW-0812">Transmembrane</keyword>
<sequence length="91" mass="9525">MNGGLEAADMLQLARSALVLMLVIAGPMLVASLVIGVVIGLIQALTQIQEMTLTFVPKLIGIGLVMLLCLPMIGEALSHFMAQMSAHIIGP</sequence>
<evidence type="ECO:0000256" key="3">
    <source>
        <dbReference type="ARBA" id="ARBA00022475"/>
    </source>
</evidence>
<evidence type="ECO:0000256" key="5">
    <source>
        <dbReference type="ARBA" id="ARBA00022989"/>
    </source>
</evidence>
<dbReference type="PANTHER" id="PTHR34040:SF2">
    <property type="entry name" value="FLAGELLAR BIOSYNTHETIC PROTEIN FLIQ"/>
    <property type="match status" value="1"/>
</dbReference>
<evidence type="ECO:0000313" key="8">
    <source>
        <dbReference type="EMBL" id="MBB6124313.1"/>
    </source>
</evidence>
<evidence type="ECO:0000256" key="1">
    <source>
        <dbReference type="ARBA" id="ARBA00004651"/>
    </source>
</evidence>
<comment type="caution">
    <text evidence="8">The sequence shown here is derived from an EMBL/GenBank/DDBJ whole genome shotgun (WGS) entry which is preliminary data.</text>
</comment>
<keyword evidence="8" id="KW-0969">Cilium</keyword>
<keyword evidence="5 7" id="KW-1133">Transmembrane helix</keyword>
<evidence type="ECO:0000256" key="6">
    <source>
        <dbReference type="ARBA" id="ARBA00023136"/>
    </source>
</evidence>
<dbReference type="PRINTS" id="PR00952">
    <property type="entry name" value="TYPE3IMQPROT"/>
</dbReference>
<name>A0A841J061_9SPHN</name>
<evidence type="ECO:0000256" key="2">
    <source>
        <dbReference type="ARBA" id="ARBA00006156"/>
    </source>
</evidence>
<accession>A0A841J061</accession>
<feature type="transmembrane region" description="Helical" evidence="7">
    <location>
        <begin position="20"/>
        <end position="43"/>
    </location>
</feature>
<dbReference type="InterPro" id="IPR002191">
    <property type="entry name" value="Bac_export_3"/>
</dbReference>
<keyword evidence="8" id="KW-0966">Cell projection</keyword>
<gene>
    <name evidence="8" type="ORF">FHS92_002042</name>
</gene>
<keyword evidence="8" id="KW-0282">Flagellum</keyword>
<keyword evidence="9" id="KW-1185">Reference proteome</keyword>
<dbReference type="EMBL" id="JACIJP010000002">
    <property type="protein sequence ID" value="MBB6124313.1"/>
    <property type="molecule type" value="Genomic_DNA"/>
</dbReference>
<reference evidence="8 9" key="1">
    <citation type="submission" date="2020-08" db="EMBL/GenBank/DDBJ databases">
        <title>Genomic Encyclopedia of Type Strains, Phase IV (KMG-IV): sequencing the most valuable type-strain genomes for metagenomic binning, comparative biology and taxonomic classification.</title>
        <authorList>
            <person name="Goeker M."/>
        </authorList>
    </citation>
    <scope>NUCLEOTIDE SEQUENCE [LARGE SCALE GENOMIC DNA]</scope>
    <source>
        <strain evidence="8 9">DSM 102255</strain>
    </source>
</reference>
<keyword evidence="3" id="KW-1003">Cell membrane</keyword>
<dbReference type="GO" id="GO:0005886">
    <property type="term" value="C:plasma membrane"/>
    <property type="evidence" value="ECO:0007669"/>
    <property type="project" value="UniProtKB-SubCell"/>
</dbReference>
<comment type="similarity">
    <text evidence="2">Belongs to the FliQ/MopD/SpaQ family.</text>
</comment>
<evidence type="ECO:0000256" key="7">
    <source>
        <dbReference type="SAM" id="Phobius"/>
    </source>
</evidence>
<protein>
    <submittedName>
        <fullName evidence="8">Flagellar biosynthetic protein FliQ</fullName>
    </submittedName>
</protein>
<organism evidence="8 9">
    <name type="scientific">Sphingobium subterraneum</name>
    <dbReference type="NCBI Taxonomy" id="627688"/>
    <lineage>
        <taxon>Bacteria</taxon>
        <taxon>Pseudomonadati</taxon>
        <taxon>Pseudomonadota</taxon>
        <taxon>Alphaproteobacteria</taxon>
        <taxon>Sphingomonadales</taxon>
        <taxon>Sphingomonadaceae</taxon>
        <taxon>Sphingobium</taxon>
    </lineage>
</organism>
<dbReference type="RefSeq" id="WP_184080122.1">
    <property type="nucleotide sequence ID" value="NZ_JACIJP010000002.1"/>
</dbReference>
<keyword evidence="6 7" id="KW-0472">Membrane</keyword>
<evidence type="ECO:0000313" key="9">
    <source>
        <dbReference type="Proteomes" id="UP000552700"/>
    </source>
</evidence>
<dbReference type="PIRSF" id="PIRSF004669">
    <property type="entry name" value="FliQ"/>
    <property type="match status" value="1"/>
</dbReference>
<evidence type="ECO:0000256" key="4">
    <source>
        <dbReference type="ARBA" id="ARBA00022692"/>
    </source>
</evidence>
<dbReference type="PANTHER" id="PTHR34040">
    <property type="entry name" value="FLAGELLAR BIOSYNTHETIC PROTEIN FLIQ"/>
    <property type="match status" value="1"/>
</dbReference>
<dbReference type="AlphaFoldDB" id="A0A841J061"/>
<dbReference type="Pfam" id="PF01313">
    <property type="entry name" value="Bac_export_3"/>
    <property type="match status" value="1"/>
</dbReference>
<dbReference type="GO" id="GO:0009306">
    <property type="term" value="P:protein secretion"/>
    <property type="evidence" value="ECO:0007669"/>
    <property type="project" value="InterPro"/>
</dbReference>